<dbReference type="Proteomes" id="UP000053927">
    <property type="component" value="Unassembled WGS sequence"/>
</dbReference>
<evidence type="ECO:0000313" key="1">
    <source>
        <dbReference type="EMBL" id="EIM79043.1"/>
    </source>
</evidence>
<reference evidence="2" key="1">
    <citation type="journal article" date="2012" name="Science">
        <title>The Paleozoic origin of enzymatic lignin decomposition reconstructed from 31 fungal genomes.</title>
        <authorList>
            <person name="Floudas D."/>
            <person name="Binder M."/>
            <person name="Riley R."/>
            <person name="Barry K."/>
            <person name="Blanchette R.A."/>
            <person name="Henrissat B."/>
            <person name="Martinez A.T."/>
            <person name="Otillar R."/>
            <person name="Spatafora J.W."/>
            <person name="Yadav J.S."/>
            <person name="Aerts A."/>
            <person name="Benoit I."/>
            <person name="Boyd A."/>
            <person name="Carlson A."/>
            <person name="Copeland A."/>
            <person name="Coutinho P.M."/>
            <person name="de Vries R.P."/>
            <person name="Ferreira P."/>
            <person name="Findley K."/>
            <person name="Foster B."/>
            <person name="Gaskell J."/>
            <person name="Glotzer D."/>
            <person name="Gorecki P."/>
            <person name="Heitman J."/>
            <person name="Hesse C."/>
            <person name="Hori C."/>
            <person name="Igarashi K."/>
            <person name="Jurgens J.A."/>
            <person name="Kallen N."/>
            <person name="Kersten P."/>
            <person name="Kohler A."/>
            <person name="Kuees U."/>
            <person name="Kumar T.K.A."/>
            <person name="Kuo A."/>
            <person name="LaButti K."/>
            <person name="Larrondo L.F."/>
            <person name="Lindquist E."/>
            <person name="Ling A."/>
            <person name="Lombard V."/>
            <person name="Lucas S."/>
            <person name="Lundell T."/>
            <person name="Martin R."/>
            <person name="McLaughlin D.J."/>
            <person name="Morgenstern I."/>
            <person name="Morin E."/>
            <person name="Murat C."/>
            <person name="Nagy L.G."/>
            <person name="Nolan M."/>
            <person name="Ohm R.A."/>
            <person name="Patyshakuliyeva A."/>
            <person name="Rokas A."/>
            <person name="Ruiz-Duenas F.J."/>
            <person name="Sabat G."/>
            <person name="Salamov A."/>
            <person name="Samejima M."/>
            <person name="Schmutz J."/>
            <person name="Slot J.C."/>
            <person name="St John F."/>
            <person name="Stenlid J."/>
            <person name="Sun H."/>
            <person name="Sun S."/>
            <person name="Syed K."/>
            <person name="Tsang A."/>
            <person name="Wiebenga A."/>
            <person name="Young D."/>
            <person name="Pisabarro A."/>
            <person name="Eastwood D.C."/>
            <person name="Martin F."/>
            <person name="Cullen D."/>
            <person name="Grigoriev I.V."/>
            <person name="Hibbett D.S."/>
        </authorList>
    </citation>
    <scope>NUCLEOTIDE SEQUENCE [LARGE SCALE GENOMIC DNA]</scope>
    <source>
        <strain evidence="2">FP-91666</strain>
    </source>
</reference>
<dbReference type="EMBL" id="JH687427">
    <property type="protein sequence ID" value="EIM79043.1"/>
    <property type="molecule type" value="Genomic_DNA"/>
</dbReference>
<name>R7RWC1_STEHR</name>
<accession>R7RWC1</accession>
<proteinExistence type="predicted"/>
<dbReference type="RefSeq" id="XP_007311859.1">
    <property type="nucleotide sequence ID" value="XM_007311797.1"/>
</dbReference>
<sequence length="91" mass="10009">MTGGMCAISRPPGTKSIGAVIVENDNDPWGKRWRLMSPQAMRQHIGGRKALELRYAARCVAKGDTGGPVNRCCSLPGSCVLEYRPWRYETA</sequence>
<gene>
    <name evidence="1" type="ORF">STEHIDRAFT_164066</name>
</gene>
<organism evidence="1 2">
    <name type="scientific">Stereum hirsutum (strain FP-91666)</name>
    <name type="common">White-rot fungus</name>
    <dbReference type="NCBI Taxonomy" id="721885"/>
    <lineage>
        <taxon>Eukaryota</taxon>
        <taxon>Fungi</taxon>
        <taxon>Dikarya</taxon>
        <taxon>Basidiomycota</taxon>
        <taxon>Agaricomycotina</taxon>
        <taxon>Agaricomycetes</taxon>
        <taxon>Russulales</taxon>
        <taxon>Stereaceae</taxon>
        <taxon>Stereum</taxon>
    </lineage>
</organism>
<protein>
    <submittedName>
        <fullName evidence="1">Uncharacterized protein</fullName>
    </submittedName>
</protein>
<dbReference type="GeneID" id="18802519"/>
<dbReference type="KEGG" id="shs:STEHIDRAFT_164066"/>
<dbReference type="AlphaFoldDB" id="R7RWC1"/>
<keyword evidence="2" id="KW-1185">Reference proteome</keyword>
<evidence type="ECO:0000313" key="2">
    <source>
        <dbReference type="Proteomes" id="UP000053927"/>
    </source>
</evidence>